<evidence type="ECO:0000256" key="4">
    <source>
        <dbReference type="ARBA" id="ARBA00022475"/>
    </source>
</evidence>
<dbReference type="AlphaFoldDB" id="A0A6J4IXF4"/>
<dbReference type="GO" id="GO:0048034">
    <property type="term" value="P:heme O biosynthetic process"/>
    <property type="evidence" value="ECO:0007669"/>
    <property type="project" value="UniProtKB-UniRule"/>
</dbReference>
<proteinExistence type="inferred from homology"/>
<dbReference type="NCBIfam" id="TIGR01473">
    <property type="entry name" value="cyoE_ctaB"/>
    <property type="match status" value="1"/>
</dbReference>
<comment type="pathway">
    <text evidence="2 14">Porphyrin-containing compound metabolism; heme O biosynthesis; heme O from protoheme: step 1/1.</text>
</comment>
<feature type="transmembrane region" description="Helical" evidence="14">
    <location>
        <begin position="187"/>
        <end position="209"/>
    </location>
</feature>
<protein>
    <recommendedName>
        <fullName evidence="11 14">Protoheme IX farnesyltransferase</fullName>
        <ecNumber evidence="3 14">2.5.1.141</ecNumber>
    </recommendedName>
    <alternativeName>
        <fullName evidence="12 14">Heme B farnesyltransferase</fullName>
    </alternativeName>
    <alternativeName>
        <fullName evidence="10 14">Heme O synthase</fullName>
    </alternativeName>
</protein>
<sequence length="318" mass="33538">MSGTATTPGQGARASLPTAGTPDLSEVGDWIALLKPRVMYLVVFAGLIGLLMAPGGLHPVLAATAILCIALGAGGAGAINMWYDRDIDAVMRRTARRPVPAGRIEPGAALGFGVGLSVASVVILGLATNGVAAASLAFSIAFYVFVYTMWLKRRTPQNIVIGGAAGAFPPIVGWASVTGGVSLEPLVLFAIIFMWTPPHFWALSLWAHADYERAGVPMLPVASGARATRLQILLYTLALVPLSLAPWALGFAGPAYAVAATLLGLRFLWHAWRVWREPQDALGRSLANDAAAKKTFRYSLLYLAALFAALPLDRLVPL</sequence>
<feature type="region of interest" description="Disordered" evidence="15">
    <location>
        <begin position="1"/>
        <end position="20"/>
    </location>
</feature>
<evidence type="ECO:0000256" key="10">
    <source>
        <dbReference type="ARBA" id="ARBA00030253"/>
    </source>
</evidence>
<name>A0A6J4IXF4_9PROT</name>
<gene>
    <name evidence="14" type="primary">ctaB</name>
    <name evidence="16" type="ORF">AVDCRST_MAG04-2733</name>
</gene>
<evidence type="ECO:0000256" key="11">
    <source>
        <dbReference type="ARBA" id="ARBA00040810"/>
    </source>
</evidence>
<feature type="transmembrane region" description="Helical" evidence="14">
    <location>
        <begin position="61"/>
        <end position="83"/>
    </location>
</feature>
<dbReference type="Gene3D" id="1.10.357.140">
    <property type="entry name" value="UbiA prenyltransferase"/>
    <property type="match status" value="1"/>
</dbReference>
<feature type="transmembrane region" description="Helical" evidence="14">
    <location>
        <begin position="38"/>
        <end position="55"/>
    </location>
</feature>
<organism evidence="16">
    <name type="scientific">uncultured Acetobacteraceae bacterium</name>
    <dbReference type="NCBI Taxonomy" id="169975"/>
    <lineage>
        <taxon>Bacteria</taxon>
        <taxon>Pseudomonadati</taxon>
        <taxon>Pseudomonadota</taxon>
        <taxon>Alphaproteobacteria</taxon>
        <taxon>Acetobacterales</taxon>
        <taxon>Acetobacteraceae</taxon>
        <taxon>environmental samples</taxon>
    </lineage>
</organism>
<evidence type="ECO:0000256" key="7">
    <source>
        <dbReference type="ARBA" id="ARBA00022989"/>
    </source>
</evidence>
<dbReference type="EC" id="2.5.1.141" evidence="3 14"/>
<dbReference type="InterPro" id="IPR006369">
    <property type="entry name" value="Protohaem_IX_farnesylTrfase"/>
</dbReference>
<dbReference type="InterPro" id="IPR030470">
    <property type="entry name" value="UbiA_prenylTrfase_CS"/>
</dbReference>
<dbReference type="PROSITE" id="PS00943">
    <property type="entry name" value="UBIA"/>
    <property type="match status" value="1"/>
</dbReference>
<evidence type="ECO:0000256" key="13">
    <source>
        <dbReference type="ARBA" id="ARBA00047690"/>
    </source>
</evidence>
<dbReference type="PANTHER" id="PTHR43448:SF7">
    <property type="entry name" value="4-HYDROXYBENZOATE SOLANESYLTRANSFERASE"/>
    <property type="match status" value="1"/>
</dbReference>
<comment type="catalytic activity">
    <reaction evidence="13 14">
        <text>heme b + (2E,6E)-farnesyl diphosphate + H2O = Fe(II)-heme o + diphosphate</text>
        <dbReference type="Rhea" id="RHEA:28070"/>
        <dbReference type="ChEBI" id="CHEBI:15377"/>
        <dbReference type="ChEBI" id="CHEBI:33019"/>
        <dbReference type="ChEBI" id="CHEBI:60344"/>
        <dbReference type="ChEBI" id="CHEBI:60530"/>
        <dbReference type="ChEBI" id="CHEBI:175763"/>
        <dbReference type="EC" id="2.5.1.141"/>
    </reaction>
</comment>
<evidence type="ECO:0000256" key="2">
    <source>
        <dbReference type="ARBA" id="ARBA00004919"/>
    </source>
</evidence>
<dbReference type="Pfam" id="PF01040">
    <property type="entry name" value="UbiA"/>
    <property type="match status" value="1"/>
</dbReference>
<dbReference type="NCBIfam" id="NF003349">
    <property type="entry name" value="PRK04375.1-2"/>
    <property type="match status" value="1"/>
</dbReference>
<keyword evidence="7 14" id="KW-1133">Transmembrane helix</keyword>
<evidence type="ECO:0000256" key="12">
    <source>
        <dbReference type="ARBA" id="ARBA00042475"/>
    </source>
</evidence>
<keyword evidence="5 14" id="KW-0808">Transferase</keyword>
<dbReference type="UniPathway" id="UPA00834">
    <property type="reaction ID" value="UER00712"/>
</dbReference>
<dbReference type="InterPro" id="IPR000537">
    <property type="entry name" value="UbiA_prenyltransferase"/>
</dbReference>
<evidence type="ECO:0000256" key="3">
    <source>
        <dbReference type="ARBA" id="ARBA00012292"/>
    </source>
</evidence>
<comment type="subcellular location">
    <subcellularLocation>
        <location evidence="1 14">Cell membrane</location>
        <topology evidence="1 14">Multi-pass membrane protein</topology>
    </subcellularLocation>
</comment>
<keyword evidence="8 14" id="KW-0350">Heme biosynthesis</keyword>
<feature type="transmembrane region" description="Helical" evidence="14">
    <location>
        <begin position="295"/>
        <end position="312"/>
    </location>
</feature>
<evidence type="ECO:0000256" key="15">
    <source>
        <dbReference type="SAM" id="MobiDB-lite"/>
    </source>
</evidence>
<dbReference type="HAMAP" id="MF_00154">
    <property type="entry name" value="CyoE_CtaB"/>
    <property type="match status" value="1"/>
</dbReference>
<evidence type="ECO:0000256" key="9">
    <source>
        <dbReference type="ARBA" id="ARBA00023136"/>
    </source>
</evidence>
<evidence type="ECO:0000256" key="14">
    <source>
        <dbReference type="HAMAP-Rule" id="MF_00154"/>
    </source>
</evidence>
<dbReference type="InterPro" id="IPR044878">
    <property type="entry name" value="UbiA_sf"/>
</dbReference>
<comment type="function">
    <text evidence="14">Converts heme B (protoheme IX) to heme O by substitution of the vinyl group on carbon 2 of heme B porphyrin ring with a hydroxyethyl farnesyl side group.</text>
</comment>
<evidence type="ECO:0000256" key="6">
    <source>
        <dbReference type="ARBA" id="ARBA00022692"/>
    </source>
</evidence>
<dbReference type="GO" id="GO:0005886">
    <property type="term" value="C:plasma membrane"/>
    <property type="evidence" value="ECO:0007669"/>
    <property type="project" value="UniProtKB-SubCell"/>
</dbReference>
<evidence type="ECO:0000256" key="5">
    <source>
        <dbReference type="ARBA" id="ARBA00022679"/>
    </source>
</evidence>
<reference evidence="16" key="1">
    <citation type="submission" date="2020-02" db="EMBL/GenBank/DDBJ databases">
        <authorList>
            <person name="Meier V. D."/>
        </authorList>
    </citation>
    <scope>NUCLEOTIDE SEQUENCE</scope>
    <source>
        <strain evidence="16">AVDCRST_MAG04</strain>
    </source>
</reference>
<evidence type="ECO:0000256" key="1">
    <source>
        <dbReference type="ARBA" id="ARBA00004651"/>
    </source>
</evidence>
<feature type="transmembrane region" description="Helical" evidence="14">
    <location>
        <begin position="230"/>
        <end position="249"/>
    </location>
</feature>
<evidence type="ECO:0000256" key="8">
    <source>
        <dbReference type="ARBA" id="ARBA00023133"/>
    </source>
</evidence>
<keyword evidence="6 14" id="KW-0812">Transmembrane</keyword>
<dbReference type="PANTHER" id="PTHR43448">
    <property type="entry name" value="PROTOHEME IX FARNESYLTRANSFERASE, MITOCHONDRIAL"/>
    <property type="match status" value="1"/>
</dbReference>
<dbReference type="CDD" id="cd13957">
    <property type="entry name" value="PT_UbiA_Cox10"/>
    <property type="match status" value="1"/>
</dbReference>
<feature type="transmembrane region" description="Helical" evidence="14">
    <location>
        <begin position="104"/>
        <end position="126"/>
    </location>
</feature>
<keyword evidence="9 14" id="KW-0472">Membrane</keyword>
<dbReference type="EMBL" id="CADCTL010000188">
    <property type="protein sequence ID" value="CAA9263398.1"/>
    <property type="molecule type" value="Genomic_DNA"/>
</dbReference>
<evidence type="ECO:0000313" key="16">
    <source>
        <dbReference type="EMBL" id="CAA9263398.1"/>
    </source>
</evidence>
<keyword evidence="4 14" id="KW-1003">Cell membrane</keyword>
<feature type="transmembrane region" description="Helical" evidence="14">
    <location>
        <begin position="158"/>
        <end position="175"/>
    </location>
</feature>
<comment type="miscellaneous">
    <text evidence="14">Carbon 2 of the heme B porphyrin ring is defined according to the Fischer nomenclature.</text>
</comment>
<feature type="transmembrane region" description="Helical" evidence="14">
    <location>
        <begin position="132"/>
        <end position="151"/>
    </location>
</feature>
<accession>A0A6J4IXF4</accession>
<comment type="similarity">
    <text evidence="14">Belongs to the UbiA prenyltransferase family. Protoheme IX farnesyltransferase subfamily.</text>
</comment>
<feature type="transmembrane region" description="Helical" evidence="14">
    <location>
        <begin position="255"/>
        <end position="275"/>
    </location>
</feature>
<dbReference type="GO" id="GO:0008495">
    <property type="term" value="F:protoheme IX farnesyltransferase activity"/>
    <property type="evidence" value="ECO:0007669"/>
    <property type="project" value="UniProtKB-UniRule"/>
</dbReference>